<accession>A0A9P0ES76</accession>
<keyword evidence="2" id="KW-1185">Reference proteome</keyword>
<proteinExistence type="predicted"/>
<dbReference type="AlphaFoldDB" id="A0A9P0ES76"/>
<dbReference type="EMBL" id="CABFOC020000091">
    <property type="protein sequence ID" value="CAH0059079.1"/>
    <property type="molecule type" value="Genomic_DNA"/>
</dbReference>
<gene>
    <name evidence="1" type="ORF">CSOL1703_00008112</name>
</gene>
<reference evidence="1" key="1">
    <citation type="submission" date="2021-10" db="EMBL/GenBank/DDBJ databases">
        <authorList>
            <person name="Piombo E."/>
        </authorList>
    </citation>
    <scope>NUCLEOTIDE SEQUENCE</scope>
</reference>
<name>A0A9P0ES76_9HYPO</name>
<sequence length="117" mass="13345">MVRINDPSWAQCKAQTRAAEGGVEQQHPGPKPFWKPVLDIYRGSLLDKQSLSPHDHGSEKIPLFREVAVRWLALGSDIGLQEVDIGMPESELAEIQRYRWSLDLKTWIRRQVSGLEV</sequence>
<dbReference type="Proteomes" id="UP000775872">
    <property type="component" value="Unassembled WGS sequence"/>
</dbReference>
<organism evidence="1 2">
    <name type="scientific">Clonostachys solani</name>
    <dbReference type="NCBI Taxonomy" id="160281"/>
    <lineage>
        <taxon>Eukaryota</taxon>
        <taxon>Fungi</taxon>
        <taxon>Dikarya</taxon>
        <taxon>Ascomycota</taxon>
        <taxon>Pezizomycotina</taxon>
        <taxon>Sordariomycetes</taxon>
        <taxon>Hypocreomycetidae</taxon>
        <taxon>Hypocreales</taxon>
        <taxon>Bionectriaceae</taxon>
        <taxon>Clonostachys</taxon>
    </lineage>
</organism>
<protein>
    <submittedName>
        <fullName evidence="1">Uncharacterized protein</fullName>
    </submittedName>
</protein>
<comment type="caution">
    <text evidence="1">The sequence shown here is derived from an EMBL/GenBank/DDBJ whole genome shotgun (WGS) entry which is preliminary data.</text>
</comment>
<evidence type="ECO:0000313" key="1">
    <source>
        <dbReference type="EMBL" id="CAH0059079.1"/>
    </source>
</evidence>
<evidence type="ECO:0000313" key="2">
    <source>
        <dbReference type="Proteomes" id="UP000775872"/>
    </source>
</evidence>